<evidence type="ECO:0000256" key="1">
    <source>
        <dbReference type="SAM" id="SignalP"/>
    </source>
</evidence>
<organism evidence="2 3">
    <name type="scientific">Mycobacterium ulcerans subsp. shinshuense</name>
    <dbReference type="NCBI Taxonomy" id="1124626"/>
    <lineage>
        <taxon>Bacteria</taxon>
        <taxon>Bacillati</taxon>
        <taxon>Actinomycetota</taxon>
        <taxon>Actinomycetes</taxon>
        <taxon>Mycobacteriales</taxon>
        <taxon>Mycobacteriaceae</taxon>
        <taxon>Mycobacterium</taxon>
        <taxon>Mycobacterium ulcerans group</taxon>
    </lineage>
</organism>
<accession>A0A1B4Y8A2</accession>
<feature type="signal peptide" evidence="1">
    <location>
        <begin position="1"/>
        <end position="30"/>
    </location>
</feature>
<proteinExistence type="predicted"/>
<keyword evidence="1" id="KW-0732">Signal</keyword>
<evidence type="ECO:0000313" key="3">
    <source>
        <dbReference type="Proteomes" id="UP000218067"/>
    </source>
</evidence>
<protein>
    <submittedName>
        <fullName evidence="2">Secreted protein</fullName>
    </submittedName>
</protein>
<dbReference type="Proteomes" id="UP000218067">
    <property type="component" value="Chromosome"/>
</dbReference>
<name>A0A1B4Y8A2_MYCUL</name>
<dbReference type="EMBL" id="AP017624">
    <property type="protein sequence ID" value="BAV43292.1"/>
    <property type="molecule type" value="Genomic_DNA"/>
</dbReference>
<reference evidence="2 3" key="1">
    <citation type="submission" date="2016-08" db="EMBL/GenBank/DDBJ databases">
        <title>Complete genome sequence of Mycobacterium shinshuense, a subspecies of M. ulcerans.</title>
        <authorList>
            <person name="Yoshida M."/>
            <person name="Ogura Y."/>
            <person name="Hayashi T."/>
            <person name="Hoshino Y."/>
        </authorList>
    </citation>
    <scope>NUCLEOTIDE SEQUENCE [LARGE SCALE GENOMIC DNA]</scope>
    <source>
        <strain evidence="3">ATCC 33728</strain>
    </source>
</reference>
<gene>
    <name evidence="2" type="ORF">SHTP_4370</name>
</gene>
<feature type="chain" id="PRO_5039509089" evidence="1">
    <location>
        <begin position="31"/>
        <end position="216"/>
    </location>
</feature>
<dbReference type="GeneID" id="93438940"/>
<dbReference type="RefSeq" id="WP_096371842.1">
    <property type="nucleotide sequence ID" value="NZ_AP017624.1"/>
</dbReference>
<sequence length="216" mass="22219">MKVVAPRIRCIATVATCVLPLATLAVPATAAADPTVTLPPMTSTGSGPIIGGGSTSLGQLISQQLISFDKPDIQEVDGSDAAQFVAAAAGVDDRELASVFLLLQRALGCQPDPAGSGTGFGARAYRRSDGQWGGAMLVIAKSTVTDVDALKACIKSGWRRATAGGPDSMCNSGWTYPPFTGRRGGEGYFVLLAGTASDFCSVPNAKYRTTASSWPM</sequence>
<evidence type="ECO:0000313" key="2">
    <source>
        <dbReference type="EMBL" id="BAV43292.1"/>
    </source>
</evidence>
<dbReference type="AlphaFoldDB" id="A0A1B4Y8A2"/>